<gene>
    <name evidence="1" type="ORF">LCGC14_1625990</name>
</gene>
<evidence type="ECO:0000313" key="1">
    <source>
        <dbReference type="EMBL" id="KKM22377.1"/>
    </source>
</evidence>
<accession>A0A0F9I4B9</accession>
<protein>
    <submittedName>
        <fullName evidence="1">Uncharacterized protein</fullName>
    </submittedName>
</protein>
<dbReference type="AlphaFoldDB" id="A0A0F9I4B9"/>
<name>A0A0F9I4B9_9ZZZZ</name>
<dbReference type="EMBL" id="LAZR01013347">
    <property type="protein sequence ID" value="KKM22377.1"/>
    <property type="molecule type" value="Genomic_DNA"/>
</dbReference>
<reference evidence="1" key="1">
    <citation type="journal article" date="2015" name="Nature">
        <title>Complex archaea that bridge the gap between prokaryotes and eukaryotes.</title>
        <authorList>
            <person name="Spang A."/>
            <person name="Saw J.H."/>
            <person name="Jorgensen S.L."/>
            <person name="Zaremba-Niedzwiedzka K."/>
            <person name="Martijn J."/>
            <person name="Lind A.E."/>
            <person name="van Eijk R."/>
            <person name="Schleper C."/>
            <person name="Guy L."/>
            <person name="Ettema T.J."/>
        </authorList>
    </citation>
    <scope>NUCLEOTIDE SEQUENCE</scope>
</reference>
<comment type="caution">
    <text evidence="1">The sequence shown here is derived from an EMBL/GenBank/DDBJ whole genome shotgun (WGS) entry which is preliminary data.</text>
</comment>
<organism evidence="1">
    <name type="scientific">marine sediment metagenome</name>
    <dbReference type="NCBI Taxonomy" id="412755"/>
    <lineage>
        <taxon>unclassified sequences</taxon>
        <taxon>metagenomes</taxon>
        <taxon>ecological metagenomes</taxon>
    </lineage>
</organism>
<sequence length="192" mass="22575">MSDNIAEYDPVHPRWITRQGNDIKVSDILKTEWSPCEDRVIQLGDWSGPPPERVPVNDGSRRATFSMYGHELRIYPNSVYHVLRSGCLSIFEHTYSERFNNGELRLLTGSLLNFVESFFKRDFIEEGAERDPTLHAAIEVHRLLSKLSITPYQLRLWNFDDLRNLICRFKQKNRYDVDFFQTFKVSLTNSEE</sequence>
<proteinExistence type="predicted"/>